<reference evidence="1 2" key="1">
    <citation type="submission" date="2019-12" db="EMBL/GenBank/DDBJ databases">
        <title>A genome sequence resource for the geographically widespread anthracnose pathogen Colletotrichum asianum.</title>
        <authorList>
            <person name="Meng Y."/>
        </authorList>
    </citation>
    <scope>NUCLEOTIDE SEQUENCE [LARGE SCALE GENOMIC DNA]</scope>
    <source>
        <strain evidence="1 2">ICMP 18580</strain>
    </source>
</reference>
<keyword evidence="2" id="KW-1185">Reference proteome</keyword>
<evidence type="ECO:0000313" key="2">
    <source>
        <dbReference type="Proteomes" id="UP000434172"/>
    </source>
</evidence>
<dbReference type="Proteomes" id="UP000434172">
    <property type="component" value="Unassembled WGS sequence"/>
</dbReference>
<evidence type="ECO:0000313" key="1">
    <source>
        <dbReference type="EMBL" id="KAF0327839.1"/>
    </source>
</evidence>
<organism evidence="1 2">
    <name type="scientific">Colletotrichum asianum</name>
    <dbReference type="NCBI Taxonomy" id="702518"/>
    <lineage>
        <taxon>Eukaryota</taxon>
        <taxon>Fungi</taxon>
        <taxon>Dikarya</taxon>
        <taxon>Ascomycota</taxon>
        <taxon>Pezizomycotina</taxon>
        <taxon>Sordariomycetes</taxon>
        <taxon>Hypocreomycetidae</taxon>
        <taxon>Glomerellales</taxon>
        <taxon>Glomerellaceae</taxon>
        <taxon>Colletotrichum</taxon>
        <taxon>Colletotrichum gloeosporioides species complex</taxon>
    </lineage>
</organism>
<proteinExistence type="predicted"/>
<accession>A0A8H3WIP8</accession>
<dbReference type="AlphaFoldDB" id="A0A8H3WIP8"/>
<gene>
    <name evidence="1" type="ORF">GQ607_005048</name>
</gene>
<comment type="caution">
    <text evidence="1">The sequence shown here is derived from an EMBL/GenBank/DDBJ whole genome shotgun (WGS) entry which is preliminary data.</text>
</comment>
<protein>
    <submittedName>
        <fullName evidence="1">Uncharacterized protein</fullName>
    </submittedName>
</protein>
<name>A0A8H3WIP8_9PEZI</name>
<sequence length="308" mass="33259">MYVSSSPSCVPRCTWSHPLVRISRSPLFTQAYLTSTGPHLRAQGIRTLLLPSSARQLSLLGTVLPSHPHIASRGNPAWGLPDLVRNVNLTTLRTALRPLHHPFPLTFPSDLHLHPHLFPSQNGMARRIFVAPRASVAMFCGGFSVIGLPVSCTCTVLGVCTSLTGRPGARFGGGRTHARVQPVGSIQARSSDTGARRLSPDCTGYCRSLLAVRRPPVRPKSGHMPYGHSHASCSSHPTHLLGSLQLLTRAMANHANPWFADVDTDSFHLTIRPRPFSSFRRPPSLTRSLKLLLLGSSLSPAVVPGSVS</sequence>
<dbReference type="EMBL" id="WOWK01000021">
    <property type="protein sequence ID" value="KAF0327839.1"/>
    <property type="molecule type" value="Genomic_DNA"/>
</dbReference>